<feature type="domain" description="Cell envelope-related transcriptional attenuator" evidence="3">
    <location>
        <begin position="110"/>
        <end position="271"/>
    </location>
</feature>
<keyword evidence="2" id="KW-1133">Transmembrane helix</keyword>
<protein>
    <submittedName>
        <fullName evidence="4">LCP family protein</fullName>
    </submittedName>
</protein>
<dbReference type="PANTHER" id="PTHR33392">
    <property type="entry name" value="POLYISOPRENYL-TEICHOIC ACID--PEPTIDOGLYCAN TEICHOIC ACID TRANSFERASE TAGU"/>
    <property type="match status" value="1"/>
</dbReference>
<accession>A0AAE3AGL3</accession>
<sequence>MEQEKQEAPVQGKKKRLSTPLLIFIILMAVTAVLCTIVAGIWLHGRSSLRNGGSAPTVTPGGTEQLDSYTVLHDGKYYRYKEHMVNLLLIGVDSDNKPAAPLPYGSDNQADVILVAALDTDANKMTLISVSRDTMCDIGVPDDTGEISGVAHTQLALSFSNGDGLYESCRLCREAVSQLFYGLQFDGCAAFYMGGIGRLNDAVGGVTVNVLDDYPFTNVPGGWNMYPGQNVTLTGQQARLYIQARRGDATGNEDRMQRQKQYMLALIGQAKARVASSPASVLPLYNAVSDYVLTDLDLGKLTYLATQAAGMSFSGDMLRVTGQAALGDGNRVELTVDQEALYDLILDVFYDEIPAPAQTGE</sequence>
<proteinExistence type="inferred from homology"/>
<dbReference type="PANTHER" id="PTHR33392:SF6">
    <property type="entry name" value="POLYISOPRENYL-TEICHOIC ACID--PEPTIDOGLYCAN TEICHOIC ACID TRANSFERASE TAGU"/>
    <property type="match status" value="1"/>
</dbReference>
<dbReference type="AlphaFoldDB" id="A0AAE3AGL3"/>
<keyword evidence="2" id="KW-0472">Membrane</keyword>
<reference evidence="4" key="1">
    <citation type="submission" date="2021-10" db="EMBL/GenBank/DDBJ databases">
        <title>Anaerobic single-cell dispensing facilitates the cultivation of human gut bacteria.</title>
        <authorList>
            <person name="Afrizal A."/>
        </authorList>
    </citation>
    <scope>NUCLEOTIDE SEQUENCE</scope>
    <source>
        <strain evidence="4">CLA-AA-H272</strain>
    </source>
</reference>
<evidence type="ECO:0000256" key="2">
    <source>
        <dbReference type="SAM" id="Phobius"/>
    </source>
</evidence>
<evidence type="ECO:0000313" key="4">
    <source>
        <dbReference type="EMBL" id="MCC2130768.1"/>
    </source>
</evidence>
<organism evidence="4 5">
    <name type="scientific">Brotocaccenecus cirricatena</name>
    <dbReference type="NCBI Taxonomy" id="3064195"/>
    <lineage>
        <taxon>Bacteria</taxon>
        <taxon>Bacillati</taxon>
        <taxon>Bacillota</taxon>
        <taxon>Clostridia</taxon>
        <taxon>Eubacteriales</taxon>
        <taxon>Oscillospiraceae</taxon>
        <taxon>Brotocaccenecus</taxon>
    </lineage>
</organism>
<feature type="transmembrane region" description="Helical" evidence="2">
    <location>
        <begin position="21"/>
        <end position="43"/>
    </location>
</feature>
<dbReference type="EMBL" id="JAJEPW010000069">
    <property type="protein sequence ID" value="MCC2130768.1"/>
    <property type="molecule type" value="Genomic_DNA"/>
</dbReference>
<gene>
    <name evidence="4" type="ORF">LKD37_14850</name>
</gene>
<dbReference type="Gene3D" id="3.40.630.190">
    <property type="entry name" value="LCP protein"/>
    <property type="match status" value="1"/>
</dbReference>
<dbReference type="RefSeq" id="WP_302929908.1">
    <property type="nucleotide sequence ID" value="NZ_JAJEPW010000069.1"/>
</dbReference>
<evidence type="ECO:0000256" key="1">
    <source>
        <dbReference type="ARBA" id="ARBA00006068"/>
    </source>
</evidence>
<dbReference type="InterPro" id="IPR050922">
    <property type="entry name" value="LytR/CpsA/Psr_CW_biosynth"/>
</dbReference>
<evidence type="ECO:0000313" key="5">
    <source>
        <dbReference type="Proteomes" id="UP001199319"/>
    </source>
</evidence>
<dbReference type="Pfam" id="PF03816">
    <property type="entry name" value="LytR_cpsA_psr"/>
    <property type="match status" value="1"/>
</dbReference>
<comment type="caution">
    <text evidence="4">The sequence shown here is derived from an EMBL/GenBank/DDBJ whole genome shotgun (WGS) entry which is preliminary data.</text>
</comment>
<keyword evidence="2" id="KW-0812">Transmembrane</keyword>
<dbReference type="Proteomes" id="UP001199319">
    <property type="component" value="Unassembled WGS sequence"/>
</dbReference>
<keyword evidence="5" id="KW-1185">Reference proteome</keyword>
<dbReference type="InterPro" id="IPR004474">
    <property type="entry name" value="LytR_CpsA_psr"/>
</dbReference>
<evidence type="ECO:0000259" key="3">
    <source>
        <dbReference type="Pfam" id="PF03816"/>
    </source>
</evidence>
<comment type="similarity">
    <text evidence="1">Belongs to the LytR/CpsA/Psr (LCP) family.</text>
</comment>
<name>A0AAE3AGL3_9FIRM</name>